<sequence>MQDTRLVSFINYSKKEKEIRKTPEYSELLSQLQPGGKVIKYQSDELDISLTSNFGDKKIRQIKVAICIEGCNHEIFDLYDILQNQVEISCKQCNKKATKKNIKKEEFYTTLIKNMSEKSFSCSFIGQLCFHSFSKDIQPMARELLKKNQYIQLFTAIVQNSKSKAEALKDKLLHLIDQKQRELNQNNAIHMNRILEFSFQCLITYQKIIIPVQFSECKHLDCYEFTNILKLIDDEKKLPEQFQRSFVKCYYQDCQTQIPLDLNQLKQKLLFSYDLARAISKNYPFSLNLIWDFQKSGFEYQKIKIYEFLKNKDLIKFYQNETGLDYTILSLFKKIINKELSTSLQNQLNFSKYKVNLEHIQFPCRCNQCQLQNVKDIEDFILSHFIQEKQEKLKYFICPACNFKHNNPKKLEQLIYFDGYLYNAIQKTSNRQQFEYNKCDDKYQKFFQSHQIIDFKQIKAIYQKTKIYPYPKQFCALSKTQLNLPLTLIYCQEKLTVELKGLKKLLKKTNFNFQSFLKCDCQFCKEKGQLQLTDFYWDPFYYNILSQGSEPNLFEFIKTELTNYLENTQVNEIPNIQKIIQKYNEIKQHQDQEQQQQKQYQQQQQQYQQQQQQYQQQQQQQQLQQQSYQIIEQQSEIFQLRSQLQQYQYQPQVMVPPQYNQPHFNHMAQATKQHNQEITQTQQFVFENGQLIPLQLYNQRFQ</sequence>
<evidence type="ECO:0000313" key="3">
    <source>
        <dbReference type="Proteomes" id="UP000683925"/>
    </source>
</evidence>
<dbReference type="EMBL" id="CAJJDP010000139">
    <property type="protein sequence ID" value="CAD8206536.1"/>
    <property type="molecule type" value="Genomic_DNA"/>
</dbReference>
<feature type="coiled-coil region" evidence="1">
    <location>
        <begin position="576"/>
        <end position="627"/>
    </location>
</feature>
<dbReference type="AlphaFoldDB" id="A0A8S1XYR9"/>
<organism evidence="2 3">
    <name type="scientific">Paramecium octaurelia</name>
    <dbReference type="NCBI Taxonomy" id="43137"/>
    <lineage>
        <taxon>Eukaryota</taxon>
        <taxon>Sar</taxon>
        <taxon>Alveolata</taxon>
        <taxon>Ciliophora</taxon>
        <taxon>Intramacronucleata</taxon>
        <taxon>Oligohymenophorea</taxon>
        <taxon>Peniculida</taxon>
        <taxon>Parameciidae</taxon>
        <taxon>Paramecium</taxon>
    </lineage>
</organism>
<dbReference type="OMA" id="CNHEIFD"/>
<evidence type="ECO:0000256" key="1">
    <source>
        <dbReference type="SAM" id="Coils"/>
    </source>
</evidence>
<evidence type="ECO:0000313" key="2">
    <source>
        <dbReference type="EMBL" id="CAD8206536.1"/>
    </source>
</evidence>
<reference evidence="2" key="1">
    <citation type="submission" date="2021-01" db="EMBL/GenBank/DDBJ databases">
        <authorList>
            <consortium name="Genoscope - CEA"/>
            <person name="William W."/>
        </authorList>
    </citation>
    <scope>NUCLEOTIDE SEQUENCE</scope>
</reference>
<proteinExistence type="predicted"/>
<comment type="caution">
    <text evidence="2">The sequence shown here is derived from an EMBL/GenBank/DDBJ whole genome shotgun (WGS) entry which is preliminary data.</text>
</comment>
<dbReference type="Proteomes" id="UP000683925">
    <property type="component" value="Unassembled WGS sequence"/>
</dbReference>
<gene>
    <name evidence="2" type="ORF">POCTA_138.1.T1380080</name>
</gene>
<protein>
    <submittedName>
        <fullName evidence="2">Uncharacterized protein</fullName>
    </submittedName>
</protein>
<dbReference type="OrthoDB" id="310060at2759"/>
<feature type="coiled-coil region" evidence="1">
    <location>
        <begin position="158"/>
        <end position="185"/>
    </location>
</feature>
<name>A0A8S1XYR9_PAROT</name>
<keyword evidence="1" id="KW-0175">Coiled coil</keyword>
<keyword evidence="3" id="KW-1185">Reference proteome</keyword>
<accession>A0A8S1XYR9</accession>